<dbReference type="RefSeq" id="WP_353862989.1">
    <property type="nucleotide sequence ID" value="NZ_CP088295.1"/>
</dbReference>
<proteinExistence type="predicted"/>
<accession>A0ABY5PCW7</accession>
<dbReference type="EMBL" id="CP088295">
    <property type="protein sequence ID" value="UUY02462.1"/>
    <property type="molecule type" value="Genomic_DNA"/>
</dbReference>
<evidence type="ECO:0000313" key="1">
    <source>
        <dbReference type="EMBL" id="UUY02462.1"/>
    </source>
</evidence>
<dbReference type="Proteomes" id="UP001058860">
    <property type="component" value="Chromosome"/>
</dbReference>
<keyword evidence="2" id="KW-1185">Reference proteome</keyword>
<evidence type="ECO:0000313" key="2">
    <source>
        <dbReference type="Proteomes" id="UP001058860"/>
    </source>
</evidence>
<reference evidence="2" key="1">
    <citation type="submission" date="2021-11" db="EMBL/GenBank/DDBJ databases">
        <title>Cultivation dependent microbiological survey of springs from the worlds oldest radium mine currently devoted to the extraction of radon-saturated water.</title>
        <authorList>
            <person name="Kapinusova G."/>
            <person name="Smrhova T."/>
            <person name="Strejcek M."/>
            <person name="Suman J."/>
            <person name="Jani K."/>
            <person name="Pajer P."/>
            <person name="Uhlik O."/>
        </authorList>
    </citation>
    <scope>NUCLEOTIDE SEQUENCE [LARGE SCALE GENOMIC DNA]</scope>
    <source>
        <strain evidence="2">J379</strain>
    </source>
</reference>
<gene>
    <name evidence="1" type="ORF">LRS13_17375</name>
</gene>
<evidence type="ECO:0008006" key="3">
    <source>
        <dbReference type="Google" id="ProtNLM"/>
    </source>
</evidence>
<organism evidence="1 2">
    <name type="scientific">Svornostia abyssi</name>
    <dbReference type="NCBI Taxonomy" id="2898438"/>
    <lineage>
        <taxon>Bacteria</taxon>
        <taxon>Bacillati</taxon>
        <taxon>Actinomycetota</taxon>
        <taxon>Thermoleophilia</taxon>
        <taxon>Solirubrobacterales</taxon>
        <taxon>Baekduiaceae</taxon>
        <taxon>Svornostia</taxon>
    </lineage>
</organism>
<protein>
    <recommendedName>
        <fullName evidence="3">GNAT family N-acetyltransferase</fullName>
    </recommendedName>
</protein>
<sequence>MPISPITLRPAMPDDASAISYLAELDSRPALRGPVLLAEARGRPIAAIAVRDGAVVADPFRRTAAAVALLRTQRDLLGREERPDAAHRVAYPRLRAA</sequence>
<name>A0ABY5PCW7_9ACTN</name>